<feature type="domain" description="Transposase Tc1-like" evidence="2">
    <location>
        <begin position="69"/>
        <end position="140"/>
    </location>
</feature>
<dbReference type="PANTHER" id="PTHR23022">
    <property type="entry name" value="TRANSPOSABLE ELEMENT-RELATED"/>
    <property type="match status" value="1"/>
</dbReference>
<dbReference type="InterPro" id="IPR009057">
    <property type="entry name" value="Homeodomain-like_sf"/>
</dbReference>
<evidence type="ECO:0000313" key="4">
    <source>
        <dbReference type="Proteomes" id="UP000299102"/>
    </source>
</evidence>
<dbReference type="SUPFAM" id="SSF46689">
    <property type="entry name" value="Homeodomain-like"/>
    <property type="match status" value="1"/>
</dbReference>
<dbReference type="Pfam" id="PF01498">
    <property type="entry name" value="HTH_Tnp_Tc3_2"/>
    <property type="match status" value="1"/>
</dbReference>
<organism evidence="3 4">
    <name type="scientific">Eumeta variegata</name>
    <name type="common">Bagworm moth</name>
    <name type="synonym">Eumeta japonica</name>
    <dbReference type="NCBI Taxonomy" id="151549"/>
    <lineage>
        <taxon>Eukaryota</taxon>
        <taxon>Metazoa</taxon>
        <taxon>Ecdysozoa</taxon>
        <taxon>Arthropoda</taxon>
        <taxon>Hexapoda</taxon>
        <taxon>Insecta</taxon>
        <taxon>Pterygota</taxon>
        <taxon>Neoptera</taxon>
        <taxon>Endopterygota</taxon>
        <taxon>Lepidoptera</taxon>
        <taxon>Glossata</taxon>
        <taxon>Ditrysia</taxon>
        <taxon>Tineoidea</taxon>
        <taxon>Psychidae</taxon>
        <taxon>Oiketicinae</taxon>
        <taxon>Eumeta</taxon>
    </lineage>
</organism>
<dbReference type="GO" id="GO:0005634">
    <property type="term" value="C:nucleus"/>
    <property type="evidence" value="ECO:0007669"/>
    <property type="project" value="UniProtKB-SubCell"/>
</dbReference>
<name>A0A4C1TB39_EUMVA</name>
<dbReference type="Gene3D" id="1.10.10.10">
    <property type="entry name" value="Winged helix-like DNA-binding domain superfamily/Winged helix DNA-binding domain"/>
    <property type="match status" value="1"/>
</dbReference>
<gene>
    <name evidence="3" type="ORF">EVAR_74162_1</name>
</gene>
<dbReference type="GO" id="GO:0015074">
    <property type="term" value="P:DNA integration"/>
    <property type="evidence" value="ECO:0007669"/>
    <property type="project" value="InterPro"/>
</dbReference>
<dbReference type="EMBL" id="BGZK01004718">
    <property type="protein sequence ID" value="GBP10521.1"/>
    <property type="molecule type" value="Genomic_DNA"/>
</dbReference>
<proteinExistence type="predicted"/>
<dbReference type="PANTHER" id="PTHR23022:SF134">
    <property type="entry name" value="TRANSPOSABLE ELEMENT TC1 TRANSPOSASE"/>
    <property type="match status" value="1"/>
</dbReference>
<reference evidence="3 4" key="1">
    <citation type="journal article" date="2019" name="Commun. Biol.">
        <title>The bagworm genome reveals a unique fibroin gene that provides high tensile strength.</title>
        <authorList>
            <person name="Kono N."/>
            <person name="Nakamura H."/>
            <person name="Ohtoshi R."/>
            <person name="Tomita M."/>
            <person name="Numata K."/>
            <person name="Arakawa K."/>
        </authorList>
    </citation>
    <scope>NUCLEOTIDE SEQUENCE [LARGE SCALE GENOMIC DNA]</scope>
</reference>
<evidence type="ECO:0000313" key="3">
    <source>
        <dbReference type="EMBL" id="GBP10521.1"/>
    </source>
</evidence>
<dbReference type="STRING" id="151549.A0A4C1TB39"/>
<dbReference type="Gene3D" id="3.30.420.10">
    <property type="entry name" value="Ribonuclease H-like superfamily/Ribonuclease H"/>
    <property type="match status" value="1"/>
</dbReference>
<dbReference type="InterPro" id="IPR036388">
    <property type="entry name" value="WH-like_DNA-bd_sf"/>
</dbReference>
<sequence>MGKGKEISEPNRKTVIKLRNEGNSLFEIGRILNLKKPTVQTIIKNFKESGNYESKPRAGRPRILDERTDRAITRLIKENPKQSAVEINRKIKDSLGVEVSDQTIRRSIKNNGYNSRVARRKPLLSAVNKQKRLEYAQKYENIHVTDATFWERVIFTDECKFMIFGGDGRARVWRKPNTALEPQNVNSTVKHGGGSVMVWGMYGRKWCWQIKDNRRHYG</sequence>
<dbReference type="InterPro" id="IPR036397">
    <property type="entry name" value="RNaseH_sf"/>
</dbReference>
<comment type="caution">
    <text evidence="3">The sequence shown here is derived from an EMBL/GenBank/DDBJ whole genome shotgun (WGS) entry which is preliminary data.</text>
</comment>
<comment type="subcellular location">
    <subcellularLocation>
        <location evidence="1">Nucleus</location>
    </subcellularLocation>
</comment>
<dbReference type="Proteomes" id="UP000299102">
    <property type="component" value="Unassembled WGS sequence"/>
</dbReference>
<dbReference type="OrthoDB" id="4843387at2759"/>
<dbReference type="InterPro" id="IPR002492">
    <property type="entry name" value="Transposase_Tc1-like"/>
</dbReference>
<evidence type="ECO:0000256" key="1">
    <source>
        <dbReference type="ARBA" id="ARBA00004123"/>
    </source>
</evidence>
<dbReference type="GO" id="GO:0003677">
    <property type="term" value="F:DNA binding"/>
    <property type="evidence" value="ECO:0007669"/>
    <property type="project" value="InterPro"/>
</dbReference>
<accession>A0A4C1TB39</accession>
<protein>
    <submittedName>
        <fullName evidence="3">Transposable element Tcb2 transposase</fullName>
    </submittedName>
</protein>
<keyword evidence="4" id="KW-1185">Reference proteome</keyword>
<dbReference type="GO" id="GO:0006313">
    <property type="term" value="P:DNA transposition"/>
    <property type="evidence" value="ECO:0007669"/>
    <property type="project" value="InterPro"/>
</dbReference>
<evidence type="ECO:0000259" key="2">
    <source>
        <dbReference type="Pfam" id="PF01498"/>
    </source>
</evidence>
<dbReference type="AlphaFoldDB" id="A0A4C1TB39"/>
<dbReference type="InterPro" id="IPR052338">
    <property type="entry name" value="Transposase_5"/>
</dbReference>